<dbReference type="Proteomes" id="UP001500954">
    <property type="component" value="Unassembled WGS sequence"/>
</dbReference>
<protein>
    <submittedName>
        <fullName evidence="1">Uncharacterized protein</fullName>
    </submittedName>
</protein>
<proteinExistence type="predicted"/>
<comment type="caution">
    <text evidence="1">The sequence shown here is derived from an EMBL/GenBank/DDBJ whole genome shotgun (WGS) entry which is preliminary data.</text>
</comment>
<accession>A0ABP6XYL6</accession>
<evidence type="ECO:0000313" key="1">
    <source>
        <dbReference type="EMBL" id="GAA3572102.1"/>
    </source>
</evidence>
<organism evidence="1 2">
    <name type="scientific">Snuella lapsa</name>
    <dbReference type="NCBI Taxonomy" id="870481"/>
    <lineage>
        <taxon>Bacteria</taxon>
        <taxon>Pseudomonadati</taxon>
        <taxon>Bacteroidota</taxon>
        <taxon>Flavobacteriia</taxon>
        <taxon>Flavobacteriales</taxon>
        <taxon>Flavobacteriaceae</taxon>
        <taxon>Snuella</taxon>
    </lineage>
</organism>
<gene>
    <name evidence="1" type="ORF">GCM10022395_21800</name>
</gene>
<keyword evidence="2" id="KW-1185">Reference proteome</keyword>
<name>A0ABP6XYL6_9FLAO</name>
<dbReference type="EMBL" id="BAABCY010000061">
    <property type="protein sequence ID" value="GAA3572102.1"/>
    <property type="molecule type" value="Genomic_DNA"/>
</dbReference>
<evidence type="ECO:0000313" key="2">
    <source>
        <dbReference type="Proteomes" id="UP001500954"/>
    </source>
</evidence>
<reference evidence="2" key="1">
    <citation type="journal article" date="2019" name="Int. J. Syst. Evol. Microbiol.">
        <title>The Global Catalogue of Microorganisms (GCM) 10K type strain sequencing project: providing services to taxonomists for standard genome sequencing and annotation.</title>
        <authorList>
            <consortium name="The Broad Institute Genomics Platform"/>
            <consortium name="The Broad Institute Genome Sequencing Center for Infectious Disease"/>
            <person name="Wu L."/>
            <person name="Ma J."/>
        </authorList>
    </citation>
    <scope>NUCLEOTIDE SEQUENCE [LARGE SCALE GENOMIC DNA]</scope>
    <source>
        <strain evidence="2">JCM 17111</strain>
    </source>
</reference>
<sequence length="98" mass="10116">MVIIPIYGEAHTGTIGAGTIGDTTILIGTADIMGGVITALTDIDIVITGILIETIGTTDTLIITIGITETDITAEEMLLTIPVEEAAIVGWVQLPLLV</sequence>